<dbReference type="PANTHER" id="PTHR42899">
    <property type="entry name" value="SPERMATOGENESIS-ASSOCIATED PROTEIN 20"/>
    <property type="match status" value="1"/>
</dbReference>
<dbReference type="Pfam" id="PF03190">
    <property type="entry name" value="Thioredox_DsbH"/>
    <property type="match status" value="1"/>
</dbReference>
<comment type="caution">
    <text evidence="2">The sequence shown here is derived from an EMBL/GenBank/DDBJ whole genome shotgun (WGS) entry which is preliminary data.</text>
</comment>
<dbReference type="InterPro" id="IPR036249">
    <property type="entry name" value="Thioredoxin-like_sf"/>
</dbReference>
<name>A0A8B2P484_9HYPH</name>
<dbReference type="Gene3D" id="3.40.30.10">
    <property type="entry name" value="Glutaredoxin"/>
    <property type="match status" value="1"/>
</dbReference>
<dbReference type="Gene3D" id="1.50.10.20">
    <property type="match status" value="1"/>
</dbReference>
<reference evidence="2 3" key="1">
    <citation type="submission" date="2018-05" db="EMBL/GenBank/DDBJ databases">
        <title>Acuticoccus sediminis sp. nov., isolated from deep-sea sediment of Indian Ocean.</title>
        <authorList>
            <person name="Liu X."/>
            <person name="Lai Q."/>
            <person name="Du Y."/>
            <person name="Sun F."/>
            <person name="Zhang X."/>
            <person name="Wang S."/>
            <person name="Shao Z."/>
        </authorList>
    </citation>
    <scope>NUCLEOTIDE SEQUENCE [LARGE SCALE GENOMIC DNA]</scope>
    <source>
        <strain evidence="2 3">PTG4-2</strain>
    </source>
</reference>
<evidence type="ECO:0000313" key="3">
    <source>
        <dbReference type="Proteomes" id="UP000249590"/>
    </source>
</evidence>
<dbReference type="InterPro" id="IPR004879">
    <property type="entry name" value="Ssp411-like_TRX"/>
</dbReference>
<dbReference type="InterPro" id="IPR024705">
    <property type="entry name" value="Ssp411"/>
</dbReference>
<dbReference type="PIRSF" id="PIRSF006402">
    <property type="entry name" value="UCP006402_thioredoxin"/>
    <property type="match status" value="1"/>
</dbReference>
<protein>
    <submittedName>
        <fullName evidence="2">Thioredoxin domain-containing protein</fullName>
    </submittedName>
</protein>
<dbReference type="InterPro" id="IPR008928">
    <property type="entry name" value="6-hairpin_glycosidase_sf"/>
</dbReference>
<evidence type="ECO:0000313" key="2">
    <source>
        <dbReference type="EMBL" id="RAI03399.1"/>
    </source>
</evidence>
<dbReference type="OrthoDB" id="9762614at2"/>
<dbReference type="EMBL" id="QHHQ01000001">
    <property type="protein sequence ID" value="RAI03399.1"/>
    <property type="molecule type" value="Genomic_DNA"/>
</dbReference>
<keyword evidence="3" id="KW-1185">Reference proteome</keyword>
<dbReference type="PANTHER" id="PTHR42899:SF1">
    <property type="entry name" value="SPERMATOGENESIS-ASSOCIATED PROTEIN 20"/>
    <property type="match status" value="1"/>
</dbReference>
<dbReference type="SUPFAM" id="SSF52833">
    <property type="entry name" value="Thioredoxin-like"/>
    <property type="match status" value="1"/>
</dbReference>
<accession>A0A8B2P484</accession>
<dbReference type="CDD" id="cd02955">
    <property type="entry name" value="SSP411"/>
    <property type="match status" value="1"/>
</dbReference>
<dbReference type="SUPFAM" id="SSF48208">
    <property type="entry name" value="Six-hairpin glycosidases"/>
    <property type="match status" value="1"/>
</dbReference>
<evidence type="ECO:0000259" key="1">
    <source>
        <dbReference type="Pfam" id="PF03190"/>
    </source>
</evidence>
<dbReference type="Proteomes" id="UP000249590">
    <property type="component" value="Unassembled WGS sequence"/>
</dbReference>
<gene>
    <name evidence="2" type="ORF">DLJ53_02480</name>
</gene>
<feature type="domain" description="Spermatogenesis-associated protein 20-like TRX" evidence="1">
    <location>
        <begin position="3"/>
        <end position="162"/>
    </location>
</feature>
<dbReference type="RefSeq" id="WP_111342050.1">
    <property type="nucleotide sequence ID" value="NZ_QHHQ01000001.1"/>
</dbReference>
<proteinExistence type="predicted"/>
<dbReference type="AlphaFoldDB" id="A0A8B2P484"/>
<sequence length="652" mass="70380">MANRLAQEASPYLLQHADNPVDWWPWSADALAEAERTGKPILLSVGYAACHWCHVMAHESFEDDDTAAVMNARYINIKVDREERPDIDQIYMAALHATGEQGGWPLTMFLTSGGEPFFGGTYFPKDARFGRARFVDVLNAVADAYRDRAEVVEGNVAALRQRIGATAEPGELPADTPDKAARQLLSLMDPENGGTRGAPKFPNASLFGVLWRAYARTGDEAYLKAVTTALNRIAMGGIYDHVGGGLARYSVDSRWHVPHFEKMLYDNAQILALMGEVGAATGSSLLAVRCEETVNWLIREMDVGGLFAASLDADSEGEEGRFYVWSMAALTDVLGTDAARFARHYGATAEGNWEGTNVLHRFAEADLADAGTEAFLAACRERLLEARERRPRPARDDKALADWNGLMIAGLARAGAALGRTDWVDLAETTYAAARSTFGHGGRLIHAVRGKVRLEQGFALDYAAMIHAALALVAAGRPGRCLDDARAWCETLELHYAAPDGGYYWTADDADALIMRPDSPLDEAVPNANGLMVQNLATLWALTGDDSYEVRARSALRVHARAIAANVFGCASMVNGLDQLSAPTVTINDAPALRAVVAAHPAAVLVDTPPEGHPLRTSSPPVGAAVVCRHMTCGLALRDAAALRDEIWLKTG</sequence>
<dbReference type="GO" id="GO:0005975">
    <property type="term" value="P:carbohydrate metabolic process"/>
    <property type="evidence" value="ECO:0007669"/>
    <property type="project" value="InterPro"/>
</dbReference>
<organism evidence="2 3">
    <name type="scientific">Acuticoccus sediminis</name>
    <dbReference type="NCBI Taxonomy" id="2184697"/>
    <lineage>
        <taxon>Bacteria</taxon>
        <taxon>Pseudomonadati</taxon>
        <taxon>Pseudomonadota</taxon>
        <taxon>Alphaproteobacteria</taxon>
        <taxon>Hyphomicrobiales</taxon>
        <taxon>Amorphaceae</taxon>
        <taxon>Acuticoccus</taxon>
    </lineage>
</organism>